<dbReference type="Proteomes" id="UP000563426">
    <property type="component" value="Unassembled WGS sequence"/>
</dbReference>
<reference evidence="2 3" key="1">
    <citation type="submission" date="2020-05" db="EMBL/GenBank/DDBJ databases">
        <authorList>
            <person name="Whitworth D."/>
        </authorList>
    </citation>
    <scope>NUCLEOTIDE SEQUENCE [LARGE SCALE GENOMIC DNA]</scope>
    <source>
        <strain evidence="2 3">AB043B</strain>
    </source>
</reference>
<evidence type="ECO:0000313" key="3">
    <source>
        <dbReference type="Proteomes" id="UP000563426"/>
    </source>
</evidence>
<dbReference type="AlphaFoldDB" id="A0A7Y4KN44"/>
<organism evidence="2 3">
    <name type="scientific">Corallococcus exercitus</name>
    <dbReference type="NCBI Taxonomy" id="2316736"/>
    <lineage>
        <taxon>Bacteria</taxon>
        <taxon>Pseudomonadati</taxon>
        <taxon>Myxococcota</taxon>
        <taxon>Myxococcia</taxon>
        <taxon>Myxococcales</taxon>
        <taxon>Cystobacterineae</taxon>
        <taxon>Myxococcaceae</taxon>
        <taxon>Corallococcus</taxon>
    </lineage>
</organism>
<keyword evidence="3" id="KW-1185">Reference proteome</keyword>
<dbReference type="Gene3D" id="2.20.110.10">
    <property type="entry name" value="Histone H3 K4-specific methyltransferase SET7/9 N-terminal domain"/>
    <property type="match status" value="1"/>
</dbReference>
<dbReference type="InterPro" id="IPR011652">
    <property type="entry name" value="MORN_2"/>
</dbReference>
<dbReference type="Pfam" id="PF07661">
    <property type="entry name" value="MORN_2"/>
    <property type="match status" value="2"/>
</dbReference>
<sequence>MFLKQAPQLLIASMLAFSATSLAADAQLSCPAGSVQKGKSGKDEAVYCVKAAKKAGEPVIHGAYVDYWPNGQKQSEGQYLNGFRSGHWTFWDANGVKTGETDFAEGDYHGTRVQFFANGKPKMIEQYRKGFRNGTVQELSEDGKVVRQTQFADGHEVASR</sequence>
<evidence type="ECO:0000256" key="1">
    <source>
        <dbReference type="SAM" id="SignalP"/>
    </source>
</evidence>
<evidence type="ECO:0000313" key="2">
    <source>
        <dbReference type="EMBL" id="NOK35809.1"/>
    </source>
</evidence>
<dbReference type="RefSeq" id="WP_171436414.1">
    <property type="nucleotide sequence ID" value="NZ_JABFJV010000130.1"/>
</dbReference>
<dbReference type="SUPFAM" id="SSF82185">
    <property type="entry name" value="Histone H3 K4-specific methyltransferase SET7/9 N-terminal domain"/>
    <property type="match status" value="1"/>
</dbReference>
<comment type="caution">
    <text evidence="2">The sequence shown here is derived from an EMBL/GenBank/DDBJ whole genome shotgun (WGS) entry which is preliminary data.</text>
</comment>
<evidence type="ECO:0008006" key="4">
    <source>
        <dbReference type="Google" id="ProtNLM"/>
    </source>
</evidence>
<keyword evidence="1" id="KW-0732">Signal</keyword>
<accession>A0A7Y4KN44</accession>
<protein>
    <recommendedName>
        <fullName evidence="4">Toxin-antitoxin system YwqK family antitoxin</fullName>
    </recommendedName>
</protein>
<feature type="signal peptide" evidence="1">
    <location>
        <begin position="1"/>
        <end position="23"/>
    </location>
</feature>
<name>A0A7Y4KN44_9BACT</name>
<proteinExistence type="predicted"/>
<feature type="chain" id="PRO_5031391862" description="Toxin-antitoxin system YwqK family antitoxin" evidence="1">
    <location>
        <begin position="24"/>
        <end position="160"/>
    </location>
</feature>
<gene>
    <name evidence="2" type="ORF">HMI49_21655</name>
</gene>
<dbReference type="EMBL" id="JABFJV010000130">
    <property type="protein sequence ID" value="NOK35809.1"/>
    <property type="molecule type" value="Genomic_DNA"/>
</dbReference>